<evidence type="ECO:0000256" key="6">
    <source>
        <dbReference type="ARBA" id="ARBA00023065"/>
    </source>
</evidence>
<evidence type="ECO:0000259" key="7">
    <source>
        <dbReference type="SMART" id="SM00237"/>
    </source>
</evidence>
<feature type="domain" description="Calx-beta" evidence="7">
    <location>
        <begin position="947"/>
        <end position="1050"/>
    </location>
</feature>
<dbReference type="InterPro" id="IPR033764">
    <property type="entry name" value="Sdr_B"/>
</dbReference>
<dbReference type="InterPro" id="IPR003644">
    <property type="entry name" value="Calx_beta"/>
</dbReference>
<dbReference type="Pfam" id="PF17210">
    <property type="entry name" value="SdrD_B"/>
    <property type="match status" value="1"/>
</dbReference>
<evidence type="ECO:0000256" key="1">
    <source>
        <dbReference type="ARBA" id="ARBA00004613"/>
    </source>
</evidence>
<name>A0A5C6E008_9BACT</name>
<dbReference type="Gene3D" id="2.60.40.10">
    <property type="entry name" value="Immunoglobulins"/>
    <property type="match status" value="1"/>
</dbReference>
<dbReference type="FunFam" id="2.60.40.2030:FF:000017">
    <property type="entry name" value="Adhesion G protein-coupled receptor V1"/>
    <property type="match status" value="3"/>
</dbReference>
<dbReference type="InterPro" id="IPR038081">
    <property type="entry name" value="CalX-like_sf"/>
</dbReference>
<dbReference type="GO" id="GO:0016020">
    <property type="term" value="C:membrane"/>
    <property type="evidence" value="ECO:0007669"/>
    <property type="project" value="InterPro"/>
</dbReference>
<comment type="subcellular location">
    <subcellularLocation>
        <location evidence="1">Secreted</location>
    </subcellularLocation>
</comment>
<dbReference type="InterPro" id="IPR051171">
    <property type="entry name" value="CaCA"/>
</dbReference>
<keyword evidence="5" id="KW-0106">Calcium</keyword>
<proteinExistence type="predicted"/>
<keyword evidence="6" id="KW-0813">Transport</keyword>
<dbReference type="PANTHER" id="PTHR11878">
    <property type="entry name" value="SODIUM/CALCIUM EXCHANGER"/>
    <property type="match status" value="1"/>
</dbReference>
<keyword evidence="3" id="KW-0732">Signal</keyword>
<evidence type="ECO:0000256" key="3">
    <source>
        <dbReference type="ARBA" id="ARBA00022729"/>
    </source>
</evidence>
<keyword evidence="9" id="KW-1185">Reference proteome</keyword>
<reference evidence="8 9" key="1">
    <citation type="submission" date="2019-02" db="EMBL/GenBank/DDBJ databases">
        <title>Deep-cultivation of Planctomycetes and their phenomic and genomic characterization uncovers novel biology.</title>
        <authorList>
            <person name="Wiegand S."/>
            <person name="Jogler M."/>
            <person name="Boedeker C."/>
            <person name="Pinto D."/>
            <person name="Vollmers J."/>
            <person name="Rivas-Marin E."/>
            <person name="Kohn T."/>
            <person name="Peeters S.H."/>
            <person name="Heuer A."/>
            <person name="Rast P."/>
            <person name="Oberbeckmann S."/>
            <person name="Bunk B."/>
            <person name="Jeske O."/>
            <person name="Meyerdierks A."/>
            <person name="Storesund J.E."/>
            <person name="Kallscheuer N."/>
            <person name="Luecker S."/>
            <person name="Lage O.M."/>
            <person name="Pohl T."/>
            <person name="Merkel B.J."/>
            <person name="Hornburger P."/>
            <person name="Mueller R.-W."/>
            <person name="Bruemmer F."/>
            <person name="Labrenz M."/>
            <person name="Spormann A.M."/>
            <person name="Op Den Camp H."/>
            <person name="Overmann J."/>
            <person name="Amann R."/>
            <person name="Jetten M.S.M."/>
            <person name="Mascher T."/>
            <person name="Medema M.H."/>
            <person name="Devos D.P."/>
            <person name="Kaster A.-K."/>
            <person name="Ovreas L."/>
            <person name="Rohde M."/>
            <person name="Galperin M.Y."/>
            <person name="Jogler C."/>
        </authorList>
    </citation>
    <scope>NUCLEOTIDE SEQUENCE [LARGE SCALE GENOMIC DNA]</scope>
    <source>
        <strain evidence="8 9">Poly41</strain>
    </source>
</reference>
<evidence type="ECO:0000313" key="8">
    <source>
        <dbReference type="EMBL" id="TWU42045.1"/>
    </source>
</evidence>
<dbReference type="PANTHER" id="PTHR11878:SF65">
    <property type="entry name" value="NA_CA-EXCHANGE PROTEIN, ISOFORM G"/>
    <property type="match status" value="1"/>
</dbReference>
<gene>
    <name evidence="8" type="primary">sdrD_1</name>
    <name evidence="8" type="ORF">Poly41_03410</name>
</gene>
<dbReference type="GO" id="GO:0030001">
    <property type="term" value="P:metal ion transport"/>
    <property type="evidence" value="ECO:0007669"/>
    <property type="project" value="TreeGrafter"/>
</dbReference>
<dbReference type="EMBL" id="SJPV01000001">
    <property type="protein sequence ID" value="TWU42045.1"/>
    <property type="molecule type" value="Genomic_DNA"/>
</dbReference>
<keyword evidence="6" id="KW-0406">Ion transport</keyword>
<feature type="domain" description="Calx-beta" evidence="7">
    <location>
        <begin position="601"/>
        <end position="700"/>
    </location>
</feature>
<dbReference type="SUPFAM" id="SSF63446">
    <property type="entry name" value="Type I dockerin domain"/>
    <property type="match status" value="1"/>
</dbReference>
<keyword evidence="2" id="KW-0964">Secreted</keyword>
<dbReference type="GO" id="GO:0000272">
    <property type="term" value="P:polysaccharide catabolic process"/>
    <property type="evidence" value="ECO:0007669"/>
    <property type="project" value="InterPro"/>
</dbReference>
<dbReference type="Gene3D" id="1.10.1330.10">
    <property type="entry name" value="Dockerin domain"/>
    <property type="match status" value="1"/>
</dbReference>
<dbReference type="InterPro" id="IPR002105">
    <property type="entry name" value="Dockerin_1_rpt"/>
</dbReference>
<feature type="domain" description="Calx-beta" evidence="7">
    <location>
        <begin position="713"/>
        <end position="816"/>
    </location>
</feature>
<evidence type="ECO:0000313" key="9">
    <source>
        <dbReference type="Proteomes" id="UP000319143"/>
    </source>
</evidence>
<accession>A0A5C6E008</accession>
<dbReference type="InterPro" id="IPR013783">
    <property type="entry name" value="Ig-like_fold"/>
</dbReference>
<comment type="caution">
    <text evidence="8">The sequence shown here is derived from an EMBL/GenBank/DDBJ whole genome shotgun (WGS) entry which is preliminary data.</text>
</comment>
<evidence type="ECO:0000256" key="5">
    <source>
        <dbReference type="ARBA" id="ARBA00022837"/>
    </source>
</evidence>
<evidence type="ECO:0000256" key="2">
    <source>
        <dbReference type="ARBA" id="ARBA00022525"/>
    </source>
</evidence>
<keyword evidence="4" id="KW-0677">Repeat</keyword>
<dbReference type="RefSeq" id="WP_146524177.1">
    <property type="nucleotide sequence ID" value="NZ_SJPV01000001.1"/>
</dbReference>
<dbReference type="OrthoDB" id="220328at2"/>
<dbReference type="Pfam" id="PF03160">
    <property type="entry name" value="Calx-beta"/>
    <property type="match status" value="7"/>
</dbReference>
<feature type="domain" description="Calx-beta" evidence="7">
    <location>
        <begin position="1064"/>
        <end position="1167"/>
    </location>
</feature>
<feature type="domain" description="Calx-beta" evidence="7">
    <location>
        <begin position="830"/>
        <end position="933"/>
    </location>
</feature>
<dbReference type="GO" id="GO:0007154">
    <property type="term" value="P:cell communication"/>
    <property type="evidence" value="ECO:0007669"/>
    <property type="project" value="InterPro"/>
</dbReference>
<feature type="domain" description="Calx-beta" evidence="7">
    <location>
        <begin position="1298"/>
        <end position="1400"/>
    </location>
</feature>
<dbReference type="GO" id="GO:0004553">
    <property type="term" value="F:hydrolase activity, hydrolyzing O-glycosyl compounds"/>
    <property type="evidence" value="ECO:0007669"/>
    <property type="project" value="InterPro"/>
</dbReference>
<feature type="domain" description="Calx-beta" evidence="7">
    <location>
        <begin position="1181"/>
        <end position="1284"/>
    </location>
</feature>
<dbReference type="Gene3D" id="2.60.40.2030">
    <property type="match status" value="7"/>
</dbReference>
<dbReference type="Pfam" id="PF00404">
    <property type="entry name" value="Dockerin_1"/>
    <property type="match status" value="1"/>
</dbReference>
<dbReference type="Proteomes" id="UP000319143">
    <property type="component" value="Unassembled WGS sequence"/>
</dbReference>
<dbReference type="InterPro" id="IPR036439">
    <property type="entry name" value="Dockerin_dom_sf"/>
</dbReference>
<evidence type="ECO:0000256" key="4">
    <source>
        <dbReference type="ARBA" id="ARBA00022737"/>
    </source>
</evidence>
<dbReference type="SUPFAM" id="SSF141072">
    <property type="entry name" value="CalX-like"/>
    <property type="match status" value="7"/>
</dbReference>
<dbReference type="GO" id="GO:0005576">
    <property type="term" value="C:extracellular region"/>
    <property type="evidence" value="ECO:0007669"/>
    <property type="project" value="UniProtKB-SubCell"/>
</dbReference>
<organism evidence="8 9">
    <name type="scientific">Novipirellula artificiosorum</name>
    <dbReference type="NCBI Taxonomy" id="2528016"/>
    <lineage>
        <taxon>Bacteria</taxon>
        <taxon>Pseudomonadati</taxon>
        <taxon>Planctomycetota</taxon>
        <taxon>Planctomycetia</taxon>
        <taxon>Pirellulales</taxon>
        <taxon>Pirellulaceae</taxon>
        <taxon>Novipirellula</taxon>
    </lineage>
</organism>
<sequence length="1682" mass="172028">MRHLRQLLGRSGWPQAEKRRIEKSSRSGQKRRLISELLERRELLAGDILASSYHNASMPTDVDANQQVTPLDALMVINYLSQPGAGVQGEQISGFVDVNDDGQVSASDALMVINELNRLGEGAGDPVIELQLRALGGDANGDILSSTTNGDGTRVIDVSVGQVFDLEISYLDLRGDGETNGVPDRRGVFQLVSDIKVGGVGITDPGSFVVPLISEAQQLSVGSELETAFPDSTLLLRIELTDADGDIVSTNNIDILADAFVADPAGTVAAALPTVETADGVAFTADDFEIIQIPGENTPGGTADDFVLQVRFKGADKIGQDQLNVNLKPRIQSGTFTFPLDQAQVPHATREFAVTNGLPDPPDNIDYSLDFASRSIGQRSFYSNTGARGVFNPSDPDQLFNEIRGLGSTSIVPDVTGADENTLNDPFDSYSIPIFIKEAVNGLEFSVNMGEDAEAILIYGFLDPSTSQDGLVAASATFGTSTEINVVATTAGEEFNGVRILFNGGGAGDVAPTAAYDTNSKEITVTYNSQAATVANRSYNAIAAAINGLAAFDADVVTGGDGAAAFVEPASTPELAGGGEPRSIVTEDRLTLDEDARFIINALPIGSVQQPGVLGFATASASIDEDAGTVTLTVNRTSGSDGEVTVNYATADGSAAAGSDYTAKNGTLTFAEGVTSQTIVIDITNDSEDEPDQDFTVTLSVPGGGATLGTDVATVTIVDDDEPVVVPGSLALADAAISVNEGAGTATFTINRSGGSDGSVSVTYATSNGTATAGEDYTAVNQSVTFAAGETTKTVMVAITDDAVVENDETFTLTLSAPTNGATLGTVTTSTATIIDNDNPTPVPGVFVIAPATVTVDEDAGTVQFTVNRTTGSDGAVSVGYATMNGTATAGEDYTAASATLDFADGETSKIFTVAITDDSVDESDETFSVTLSNPTNGASLGAVATSTVTIADNDEPVLLPGVLSIDPAATTVNEDAGTVTFTVNRTAGSDGIVTVAYATANGTATAGADYTATSGTLNFAAGETSKMITVPILDDTVDESSETFTVTISNPTGGATLGATQVSTVTITDNDEPVLLPGVLSIDPAATTVNEDAGTVTFTVNRTAGSDGIVTVAFATANGTATAGADYTATSGTLNFAAGETSKMITVPILDDTVDESSETFTVTISNPTGGATLGATQVSTVTITDNDEPAVVAGVLSISPANRTVDEDSGTATFTVTRTGGSDGVITVKYATANGTATAGADYTATSGTLEFADGETSKSFTVPILEDAIDEPNETFTVTISDPTGGASLGTAVVSTATIIDNDVTASPGEFTISPATRSVDESGPTISFTVTRTGGSDGAVSVSYATSDGSATAGADYTAKSDTLDFADGETSKTITINILEDTIDEPNETFRVTLSSPTDGATLGTATVSTAIIVDNDDAPIGTSTISGSIFIDQIENLEEVTESLGAVEPVRDGEQDADERGLVGVLVELRKPSGEVVASALTDANGAYEFTGVPEGSYVLTFGVSSDNVFLAGTNEVPVTVGAATSVVPGNLAVYGTAGALGSVDILASSYLRNNEALIESSDSGRRGGVVSLDGSGNQIFLMAADGFDSVEYIEVLLNSTRDKAIMTIVDNGEVLSAVLSKEEFVVNRAGTALQFFGGYDDHDDFGFAGMETAGSNGFSQAAVDALFARAEQKAV</sequence>
<dbReference type="SUPFAM" id="SSF117074">
    <property type="entry name" value="Hypothetical protein PA1324"/>
    <property type="match status" value="1"/>
</dbReference>
<protein>
    <submittedName>
        <fullName evidence="8">Serine-aspartate repeat-containing protein D</fullName>
    </submittedName>
</protein>
<dbReference type="SMART" id="SM00237">
    <property type="entry name" value="Calx_beta"/>
    <property type="match status" value="7"/>
</dbReference>